<dbReference type="InterPro" id="IPR001138">
    <property type="entry name" value="Zn2Cys6_DnaBD"/>
</dbReference>
<name>A0A9P8WEI5_9HYPO</name>
<dbReference type="InterPro" id="IPR052360">
    <property type="entry name" value="Transcr_Regulatory_Proteins"/>
</dbReference>
<evidence type="ECO:0000256" key="2">
    <source>
        <dbReference type="ARBA" id="ARBA00022833"/>
    </source>
</evidence>
<evidence type="ECO:0000313" key="8">
    <source>
        <dbReference type="EMBL" id="KAH6894674.1"/>
    </source>
</evidence>
<dbReference type="GO" id="GO:0003677">
    <property type="term" value="F:DNA binding"/>
    <property type="evidence" value="ECO:0007669"/>
    <property type="project" value="UniProtKB-KW"/>
</dbReference>
<gene>
    <name evidence="8" type="ORF">B0T10DRAFT_527390</name>
</gene>
<protein>
    <recommendedName>
        <fullName evidence="10">Zn(2)-C6 fungal-type domain-containing protein</fullName>
    </recommendedName>
</protein>
<comment type="caution">
    <text evidence="8">The sequence shown here is derived from an EMBL/GenBank/DDBJ whole genome shotgun (WGS) entry which is preliminary data.</text>
</comment>
<accession>A0A9P8WEI5</accession>
<dbReference type="PANTHER" id="PTHR36206">
    <property type="entry name" value="ASPERCRYPTIN BIOSYNTHESIS CLUSTER-SPECIFIC TRANSCRIPTION REGULATOR ATNN-RELATED"/>
    <property type="match status" value="1"/>
</dbReference>
<reference evidence="8 9" key="1">
    <citation type="journal article" date="2021" name="Nat. Commun.">
        <title>Genetic determinants of endophytism in the Arabidopsis root mycobiome.</title>
        <authorList>
            <person name="Mesny F."/>
            <person name="Miyauchi S."/>
            <person name="Thiergart T."/>
            <person name="Pickel B."/>
            <person name="Atanasova L."/>
            <person name="Karlsson M."/>
            <person name="Huettel B."/>
            <person name="Barry K.W."/>
            <person name="Haridas S."/>
            <person name="Chen C."/>
            <person name="Bauer D."/>
            <person name="Andreopoulos W."/>
            <person name="Pangilinan J."/>
            <person name="LaButti K."/>
            <person name="Riley R."/>
            <person name="Lipzen A."/>
            <person name="Clum A."/>
            <person name="Drula E."/>
            <person name="Henrissat B."/>
            <person name="Kohler A."/>
            <person name="Grigoriev I.V."/>
            <person name="Martin F.M."/>
            <person name="Hacquard S."/>
        </authorList>
    </citation>
    <scope>NUCLEOTIDE SEQUENCE [LARGE SCALE GENOMIC DNA]</scope>
    <source>
        <strain evidence="8 9">MPI-CAGE-CH-0241</strain>
    </source>
</reference>
<dbReference type="AlphaFoldDB" id="A0A9P8WEI5"/>
<keyword evidence="4" id="KW-0238">DNA-binding</keyword>
<dbReference type="Proteomes" id="UP000777438">
    <property type="component" value="Unassembled WGS sequence"/>
</dbReference>
<evidence type="ECO:0000256" key="4">
    <source>
        <dbReference type="ARBA" id="ARBA00023125"/>
    </source>
</evidence>
<keyword evidence="1" id="KW-0479">Metal-binding</keyword>
<sequence>MTANEVAPPKPKFKRASGPKVRTGSRHLKCDQDKPFCRRCRDDKLKCAGYAMIKPPKQRKRRQPNVPAVQPVAQPVTISSALNEVPLLTDLENLYFQHFLQWTTKQLSVPPASKNFWLRYALPIAYNSEPIRYSMIAVGASHRLFMARSVGFSHPWELKRLAIHQCSKAIASILPSMSAKSTSNMHCILVCCLLFISFEALSGRYAELFRRFRAGNQLFHTPQPISTPEEGAVAEKLVEMFCRLGVESSNFMDEHGLPGELRQLDLRQADKPWDSCREIESGDQSDEEGRTPSLTPEDSFRQWSSRLEATARVKEASLSTEAESHLRNLRLPVAAPFIAMNQTAFSLDGDLIPGLSFVASIAQHDGIKSQALDFLRNLNRREGIWDSHDVVEMRQLIMSVDGSHVESGECVPWCKTGVPAGIPGLIEELRRRPRKSTKAV</sequence>
<keyword evidence="6" id="KW-0539">Nucleus</keyword>
<keyword evidence="2" id="KW-0862">Zinc</keyword>
<keyword evidence="9" id="KW-1185">Reference proteome</keyword>
<evidence type="ECO:0000313" key="9">
    <source>
        <dbReference type="Proteomes" id="UP000777438"/>
    </source>
</evidence>
<keyword evidence="5" id="KW-0804">Transcription</keyword>
<evidence type="ECO:0000256" key="7">
    <source>
        <dbReference type="SAM" id="MobiDB-lite"/>
    </source>
</evidence>
<dbReference type="PANTHER" id="PTHR36206:SF12">
    <property type="entry name" value="ASPERCRYPTIN BIOSYNTHESIS CLUSTER-SPECIFIC TRANSCRIPTION REGULATOR ATNN-RELATED"/>
    <property type="match status" value="1"/>
</dbReference>
<organism evidence="8 9">
    <name type="scientific">Thelonectria olida</name>
    <dbReference type="NCBI Taxonomy" id="1576542"/>
    <lineage>
        <taxon>Eukaryota</taxon>
        <taxon>Fungi</taxon>
        <taxon>Dikarya</taxon>
        <taxon>Ascomycota</taxon>
        <taxon>Pezizomycotina</taxon>
        <taxon>Sordariomycetes</taxon>
        <taxon>Hypocreomycetidae</taxon>
        <taxon>Hypocreales</taxon>
        <taxon>Nectriaceae</taxon>
        <taxon>Thelonectria</taxon>
    </lineage>
</organism>
<dbReference type="InterPro" id="IPR021858">
    <property type="entry name" value="Fun_TF"/>
</dbReference>
<proteinExistence type="predicted"/>
<dbReference type="GO" id="GO:0000981">
    <property type="term" value="F:DNA-binding transcription factor activity, RNA polymerase II-specific"/>
    <property type="evidence" value="ECO:0007669"/>
    <property type="project" value="InterPro"/>
</dbReference>
<feature type="region of interest" description="Disordered" evidence="7">
    <location>
        <begin position="1"/>
        <end position="27"/>
    </location>
</feature>
<evidence type="ECO:0000256" key="1">
    <source>
        <dbReference type="ARBA" id="ARBA00022723"/>
    </source>
</evidence>
<evidence type="ECO:0000256" key="6">
    <source>
        <dbReference type="ARBA" id="ARBA00023242"/>
    </source>
</evidence>
<feature type="region of interest" description="Disordered" evidence="7">
    <location>
        <begin position="276"/>
        <end position="300"/>
    </location>
</feature>
<evidence type="ECO:0000256" key="5">
    <source>
        <dbReference type="ARBA" id="ARBA00023163"/>
    </source>
</evidence>
<feature type="compositionally biased region" description="Basic residues" evidence="7">
    <location>
        <begin position="11"/>
        <end position="27"/>
    </location>
</feature>
<evidence type="ECO:0008006" key="10">
    <source>
        <dbReference type="Google" id="ProtNLM"/>
    </source>
</evidence>
<dbReference type="CDD" id="cd00067">
    <property type="entry name" value="GAL4"/>
    <property type="match status" value="1"/>
</dbReference>
<dbReference type="GO" id="GO:0008270">
    <property type="term" value="F:zinc ion binding"/>
    <property type="evidence" value="ECO:0007669"/>
    <property type="project" value="InterPro"/>
</dbReference>
<dbReference type="OrthoDB" id="2593732at2759"/>
<evidence type="ECO:0000256" key="3">
    <source>
        <dbReference type="ARBA" id="ARBA00023015"/>
    </source>
</evidence>
<dbReference type="Pfam" id="PF11951">
    <property type="entry name" value="Fungal_trans_2"/>
    <property type="match status" value="1"/>
</dbReference>
<dbReference type="EMBL" id="JAGPYM010000005">
    <property type="protein sequence ID" value="KAH6894674.1"/>
    <property type="molecule type" value="Genomic_DNA"/>
</dbReference>
<keyword evidence="3" id="KW-0805">Transcription regulation</keyword>